<feature type="transmembrane region" description="Helical" evidence="1">
    <location>
        <begin position="114"/>
        <end position="132"/>
    </location>
</feature>
<dbReference type="EC" id="2.3.-.-" evidence="3"/>
<keyword evidence="3" id="KW-0012">Acyltransferase</keyword>
<dbReference type="InterPro" id="IPR002656">
    <property type="entry name" value="Acyl_transf_3_dom"/>
</dbReference>
<feature type="transmembrane region" description="Helical" evidence="1">
    <location>
        <begin position="32"/>
        <end position="50"/>
    </location>
</feature>
<feature type="transmembrane region" description="Helical" evidence="1">
    <location>
        <begin position="268"/>
        <end position="287"/>
    </location>
</feature>
<evidence type="ECO:0000313" key="3">
    <source>
        <dbReference type="EMBL" id="MDX5986509.1"/>
    </source>
</evidence>
<evidence type="ECO:0000313" key="4">
    <source>
        <dbReference type="Proteomes" id="UP001279660"/>
    </source>
</evidence>
<sequence length="309" mass="33546">MKSLNLIFGRVLRLQDGMGGRAFIVTRLIRLYPFYILALALGTVELAYYYRNDHLAAEIILSSVFNFVMLPSPPVGIPYQPLFPANFVAWTLSFELFANAAYGFGFGVLTHKRLGVIVGISGLMLLALALVRGNLNGGAYWPDAHLAAIRVTFSFFVGVLIHRARETGKLAPLFSVKLPQIIIIAITVGALGSPISPVLRGLFDAACVLLVFPLIVAASIGRNPVPSRGMCAFLGEISYPIYVLQIPVFTIGVMGLPKLLPGLPQLPAPWSGILLLAALCTASWFMATRIDIPLRRRLNAAVLRHLQPG</sequence>
<feature type="transmembrane region" description="Helical" evidence="1">
    <location>
        <begin position="233"/>
        <end position="256"/>
    </location>
</feature>
<dbReference type="Proteomes" id="UP001279660">
    <property type="component" value="Unassembled WGS sequence"/>
</dbReference>
<feature type="transmembrane region" description="Helical" evidence="1">
    <location>
        <begin position="55"/>
        <end position="75"/>
    </location>
</feature>
<dbReference type="RefSeq" id="WP_083748343.1">
    <property type="nucleotide sequence ID" value="NZ_JAWXXV010000002.1"/>
</dbReference>
<feature type="domain" description="Acyltransferase 3" evidence="2">
    <location>
        <begin position="8"/>
        <end position="285"/>
    </location>
</feature>
<keyword evidence="1" id="KW-0812">Transmembrane</keyword>
<feature type="transmembrane region" description="Helical" evidence="1">
    <location>
        <begin position="87"/>
        <end position="107"/>
    </location>
</feature>
<proteinExistence type="predicted"/>
<comment type="caution">
    <text evidence="3">The sequence shown here is derived from an EMBL/GenBank/DDBJ whole genome shotgun (WGS) entry which is preliminary data.</text>
</comment>
<dbReference type="GO" id="GO:0016746">
    <property type="term" value="F:acyltransferase activity"/>
    <property type="evidence" value="ECO:0007669"/>
    <property type="project" value="UniProtKB-KW"/>
</dbReference>
<feature type="transmembrane region" description="Helical" evidence="1">
    <location>
        <begin position="174"/>
        <end position="195"/>
    </location>
</feature>
<name>A0ABU4PRD3_9SPHN</name>
<keyword evidence="3" id="KW-0808">Transferase</keyword>
<keyword evidence="1" id="KW-1133">Transmembrane helix</keyword>
<evidence type="ECO:0000259" key="2">
    <source>
        <dbReference type="Pfam" id="PF01757"/>
    </source>
</evidence>
<dbReference type="Pfam" id="PF01757">
    <property type="entry name" value="Acyl_transf_3"/>
    <property type="match status" value="1"/>
</dbReference>
<protein>
    <submittedName>
        <fullName evidence="3">Acyltransferase</fullName>
        <ecNumber evidence="3">2.3.-.-</ecNumber>
    </submittedName>
</protein>
<feature type="transmembrane region" description="Helical" evidence="1">
    <location>
        <begin position="201"/>
        <end position="221"/>
    </location>
</feature>
<accession>A0ABU4PRD3</accession>
<reference evidence="3 4" key="1">
    <citation type="submission" date="2023-11" db="EMBL/GenBank/DDBJ databases">
        <title>MicrobeMod: A computational toolkit for identifying prokaryotic methylation and restriction-modification with nanopore sequencing.</title>
        <authorList>
            <person name="Crits-Christoph A."/>
            <person name="Kang S.C."/>
            <person name="Lee H."/>
            <person name="Ostrov N."/>
        </authorList>
    </citation>
    <scope>NUCLEOTIDE SEQUENCE [LARGE SCALE GENOMIC DNA]</scope>
    <source>
        <strain evidence="3 4">ATCC 14820</strain>
    </source>
</reference>
<keyword evidence="1" id="KW-0472">Membrane</keyword>
<evidence type="ECO:0000256" key="1">
    <source>
        <dbReference type="SAM" id="Phobius"/>
    </source>
</evidence>
<feature type="transmembrane region" description="Helical" evidence="1">
    <location>
        <begin position="144"/>
        <end position="162"/>
    </location>
</feature>
<dbReference type="EMBL" id="JAWXXV010000002">
    <property type="protein sequence ID" value="MDX5986509.1"/>
    <property type="molecule type" value="Genomic_DNA"/>
</dbReference>
<organism evidence="3 4">
    <name type="scientific">Sphingomonas echinoides</name>
    <dbReference type="NCBI Taxonomy" id="59803"/>
    <lineage>
        <taxon>Bacteria</taxon>
        <taxon>Pseudomonadati</taxon>
        <taxon>Pseudomonadota</taxon>
        <taxon>Alphaproteobacteria</taxon>
        <taxon>Sphingomonadales</taxon>
        <taxon>Sphingomonadaceae</taxon>
        <taxon>Sphingomonas</taxon>
    </lineage>
</organism>
<gene>
    <name evidence="3" type="ORF">SIL82_19825</name>
</gene>
<keyword evidence="4" id="KW-1185">Reference proteome</keyword>